<gene>
    <name evidence="3" type="ORF">J2S69_003026</name>
    <name evidence="2" type="ORF">O2L01_04640</name>
</gene>
<proteinExistence type="predicted"/>
<organism evidence="2 4">
    <name type="scientific">Glycomyces lechevalierae</name>
    <dbReference type="NCBI Taxonomy" id="256034"/>
    <lineage>
        <taxon>Bacteria</taxon>
        <taxon>Bacillati</taxon>
        <taxon>Actinomycetota</taxon>
        <taxon>Actinomycetes</taxon>
        <taxon>Glycomycetales</taxon>
        <taxon>Glycomycetaceae</taxon>
        <taxon>Glycomyces</taxon>
    </lineage>
</organism>
<evidence type="ECO:0000313" key="5">
    <source>
        <dbReference type="Proteomes" id="UP001183604"/>
    </source>
</evidence>
<dbReference type="Proteomes" id="UP001183604">
    <property type="component" value="Unassembled WGS sequence"/>
</dbReference>
<feature type="region of interest" description="Disordered" evidence="1">
    <location>
        <begin position="1"/>
        <end position="25"/>
    </location>
</feature>
<dbReference type="EMBL" id="JAPZVQ010000002">
    <property type="protein sequence ID" value="MDA1384262.1"/>
    <property type="molecule type" value="Genomic_DNA"/>
</dbReference>
<comment type="caution">
    <text evidence="2">The sequence shown here is derived from an EMBL/GenBank/DDBJ whole genome shotgun (WGS) entry which is preliminary data.</text>
</comment>
<evidence type="ECO:0000256" key="1">
    <source>
        <dbReference type="SAM" id="MobiDB-lite"/>
    </source>
</evidence>
<reference evidence="2" key="1">
    <citation type="submission" date="2022-12" db="EMBL/GenBank/DDBJ databases">
        <title>Gycomyces niveus sp.nov., a novel actinomycete isolated from soil in Shouguang.</title>
        <authorList>
            <person name="Yang X."/>
        </authorList>
    </citation>
    <scope>NUCLEOTIDE SEQUENCE</scope>
    <source>
        <strain evidence="2">DSM 44724</strain>
    </source>
</reference>
<dbReference type="AlphaFoldDB" id="A0A9X3PJX5"/>
<feature type="compositionally biased region" description="Basic and acidic residues" evidence="1">
    <location>
        <begin position="103"/>
        <end position="135"/>
    </location>
</feature>
<keyword evidence="5" id="KW-1185">Reference proteome</keyword>
<dbReference type="Proteomes" id="UP001145799">
    <property type="component" value="Unassembled WGS sequence"/>
</dbReference>
<reference evidence="3 5" key="2">
    <citation type="submission" date="2023-07" db="EMBL/GenBank/DDBJ databases">
        <title>Sequencing the genomes of 1000 actinobacteria strains.</title>
        <authorList>
            <person name="Klenk H.-P."/>
        </authorList>
    </citation>
    <scope>NUCLEOTIDE SEQUENCE [LARGE SCALE GENOMIC DNA]</scope>
    <source>
        <strain evidence="3 5">DSM 44724</strain>
    </source>
</reference>
<name>A0A9X3PJX5_9ACTN</name>
<accession>A0A9X3PJX5</accession>
<sequence length="300" mass="34092">MATTTILDFGLPANSHSGASQKRRPGVPAYLEQVVYAAVVDPYAPGAHRYDPDSSDPTLPESDPRSPRYEPPQLRHRPGDTWIIDRDRPHDPLDLGPFGSPDWRPDNRTGRHRRSELPDPPRDIEPNRPRSERATRPSPGPTSEGAEERWPSPGPGGNEPPGPPERPWRRFWEDGNEDRYDFGKLREEAWTRFLAGSQELHNAHLIATTTFADRWTQFWVTLRAFIFRVLGIDSAMRPPVESPTVQLQVLRETAETSSRRPRLSGAPLQGSHRTNSIGPFRGTWERHFDERQAFREAVAL</sequence>
<feature type="region of interest" description="Disordered" evidence="1">
    <location>
        <begin position="252"/>
        <end position="281"/>
    </location>
</feature>
<evidence type="ECO:0000313" key="4">
    <source>
        <dbReference type="Proteomes" id="UP001145799"/>
    </source>
</evidence>
<feature type="compositionally biased region" description="Basic and acidic residues" evidence="1">
    <location>
        <begin position="77"/>
        <end position="93"/>
    </location>
</feature>
<protein>
    <submittedName>
        <fullName evidence="2">Uncharacterized protein</fullName>
    </submittedName>
</protein>
<dbReference type="EMBL" id="JAVDYD010000001">
    <property type="protein sequence ID" value="MDR7339307.1"/>
    <property type="molecule type" value="Genomic_DNA"/>
</dbReference>
<evidence type="ECO:0000313" key="3">
    <source>
        <dbReference type="EMBL" id="MDR7339307.1"/>
    </source>
</evidence>
<feature type="compositionally biased region" description="Pro residues" evidence="1">
    <location>
        <begin position="152"/>
        <end position="165"/>
    </location>
</feature>
<evidence type="ECO:0000313" key="2">
    <source>
        <dbReference type="EMBL" id="MDA1384262.1"/>
    </source>
</evidence>
<feature type="region of interest" description="Disordered" evidence="1">
    <location>
        <begin position="44"/>
        <end position="171"/>
    </location>
</feature>
<dbReference type="RefSeq" id="WP_270120690.1">
    <property type="nucleotide sequence ID" value="NZ_BAAAOM010000004.1"/>
</dbReference>